<dbReference type="RefSeq" id="WP_014804750.1">
    <property type="nucleotide sequence ID" value="NC_018020.1"/>
</dbReference>
<dbReference type="NCBIfam" id="NF047486">
    <property type="entry name" value="LA_1737_Cterm"/>
    <property type="match status" value="1"/>
</dbReference>
<dbReference type="PATRIC" id="fig|869212.3.peg.3660"/>
<feature type="signal peptide" evidence="2">
    <location>
        <begin position="1"/>
        <end position="24"/>
    </location>
</feature>
<reference evidence="3 4" key="1">
    <citation type="submission" date="2012-06" db="EMBL/GenBank/DDBJ databases">
        <title>The complete chromosome of genome of Turneriella parva DSM 21527.</title>
        <authorList>
            <consortium name="US DOE Joint Genome Institute (JGI-PGF)"/>
            <person name="Lucas S."/>
            <person name="Han J."/>
            <person name="Lapidus A."/>
            <person name="Bruce D."/>
            <person name="Goodwin L."/>
            <person name="Pitluck S."/>
            <person name="Peters L."/>
            <person name="Kyrpides N."/>
            <person name="Mavromatis K."/>
            <person name="Ivanova N."/>
            <person name="Mikhailova N."/>
            <person name="Chertkov O."/>
            <person name="Detter J.C."/>
            <person name="Tapia R."/>
            <person name="Han C."/>
            <person name="Land M."/>
            <person name="Hauser L."/>
            <person name="Markowitz V."/>
            <person name="Cheng J.-F."/>
            <person name="Hugenholtz P."/>
            <person name="Woyke T."/>
            <person name="Wu D."/>
            <person name="Gronow S."/>
            <person name="Wellnitz S."/>
            <person name="Brambilla E."/>
            <person name="Klenk H.-P."/>
            <person name="Eisen J.A."/>
        </authorList>
    </citation>
    <scope>NUCLEOTIDE SEQUENCE [LARGE SCALE GENOMIC DNA]</scope>
    <source>
        <strain evidence="4">ATCC BAA-1111 / DSM 21527 / NCTC 11395 / H</strain>
    </source>
</reference>
<dbReference type="STRING" id="869212.Turpa_3639"/>
<feature type="compositionally biased region" description="Pro residues" evidence="1">
    <location>
        <begin position="404"/>
        <end position="413"/>
    </location>
</feature>
<accession>I4BAG6</accession>
<keyword evidence="2" id="KW-0732">Signal</keyword>
<dbReference type="KEGG" id="tpx:Turpa_3639"/>
<sequence>MRISNLTGRLVLIAAFLLTATADARSWDDLDEGEIEIYGREREEKLPLRLFFVQKEKWEAHESFHALWLYGYTDYPRYRSDRLLPFYYRLHSKIDNRYRFFSPVYFHERDGTDNDRSLLWLYYWGADTGRQRDYSLLLPVYYHARRQTEKASLFVSPLYARETYASGSDATLAWLIYWGEDSAQMSSHSTVLPLYYHRKEADVSRTLITPLFWYRRTGVGETRQMSWGAPLLPLVMYDTSPDETDLIILYLFRHRSRPDKTLSHLLPLYYYSGHGGYSTASYLFPLVWVTESPERSSWFIFPLFYSADMQKSSTRISPVYVSLVDDAENFKLLFPLYLNYRTKDYSLHVNVTGLSLSEEELALSPAALAFSREKIVLDWNLGWFYNLFRISSRHTLHLGDAPAPTAPALPTPEPTTRKPAGKIKATKPPIEPPPQGEARLLTKRERTRADSTNFFGWYMLFGASAYERADHYRHFRLLPLSWLTWNTQNDQGVQTVIPFYVHYRDDDTRYLVLFPVYGAEQRFYKDCTGSKTAWLIVAYWNEYDCETQTAEQTVLWPVYNRYESRESGGYRIFPLFWKKWRSAPEGETQVHFSPLHYTQASGETYRTVSWLFYRNRYSESGNFGIWGLLHFARRDNDSESTSYIFPVYHHRESRPAGENTPPESSSLTTFAALFWRYYADRDNHFDQGVHASPLYLWFGDRERDYFYSWLYYRTATPGMTSRGVPLIYHQKSRNDATYSNFYLFPFYRSQQKHTDERGDEHVTWLFPVYYAHTSATETKRFAGIYYYERSATHTTDLVPLVAGTRTEKTAGLFSWHAVVWMVWYESRQDSKQFRLGYGVLHSYERDLETFSWHLALVTGYKRIDAQNYLRHHLLPLWWYSTSAGDTALHLPFLLATFQSSADGNRLFRAVVLGLLYYQNSDYAAYDQTLGVALGALYYHNKYPERRFDSYGSLYGLLWHYETEDNYKRLALLTFVYIRTETERGVKHRLLGIPL</sequence>
<protein>
    <submittedName>
        <fullName evidence="3">Uncharacterized protein</fullName>
    </submittedName>
</protein>
<evidence type="ECO:0000256" key="2">
    <source>
        <dbReference type="SAM" id="SignalP"/>
    </source>
</evidence>
<dbReference type="Proteomes" id="UP000006048">
    <property type="component" value="Chromosome"/>
</dbReference>
<name>I4BAG6_TURPD</name>
<keyword evidence="4" id="KW-1185">Reference proteome</keyword>
<evidence type="ECO:0000313" key="4">
    <source>
        <dbReference type="Proteomes" id="UP000006048"/>
    </source>
</evidence>
<dbReference type="OrthoDB" id="341491at2"/>
<feature type="region of interest" description="Disordered" evidence="1">
    <location>
        <begin position="402"/>
        <end position="437"/>
    </location>
</feature>
<evidence type="ECO:0000313" key="3">
    <source>
        <dbReference type="EMBL" id="AFM14273.1"/>
    </source>
</evidence>
<organism evidence="3 4">
    <name type="scientific">Turneriella parva (strain ATCC BAA-1111 / DSM 21527 / NCTC 11395 / H)</name>
    <name type="common">Leptospira parva</name>
    <dbReference type="NCBI Taxonomy" id="869212"/>
    <lineage>
        <taxon>Bacteria</taxon>
        <taxon>Pseudomonadati</taxon>
        <taxon>Spirochaetota</taxon>
        <taxon>Spirochaetia</taxon>
        <taxon>Leptospirales</taxon>
        <taxon>Leptospiraceae</taxon>
        <taxon>Turneriella</taxon>
    </lineage>
</organism>
<proteinExistence type="predicted"/>
<feature type="chain" id="PRO_5003686075" evidence="2">
    <location>
        <begin position="25"/>
        <end position="994"/>
    </location>
</feature>
<dbReference type="HOGENOM" id="CLU_346751_0_0_12"/>
<gene>
    <name evidence="3" type="ordered locus">Turpa_3639</name>
</gene>
<dbReference type="EMBL" id="CP002959">
    <property type="protein sequence ID" value="AFM14273.1"/>
    <property type="molecule type" value="Genomic_DNA"/>
</dbReference>
<evidence type="ECO:0000256" key="1">
    <source>
        <dbReference type="SAM" id="MobiDB-lite"/>
    </source>
</evidence>
<dbReference type="AlphaFoldDB" id="I4BAG6"/>